<dbReference type="InterPro" id="IPR002146">
    <property type="entry name" value="ATP_synth_b/b'su_bac/chlpt"/>
</dbReference>
<evidence type="ECO:0000256" key="3">
    <source>
        <dbReference type="ARBA" id="ARBA00022448"/>
    </source>
</evidence>
<comment type="caution">
    <text evidence="20">The sequence shown here is derived from an EMBL/GenBank/DDBJ whole genome shotgun (WGS) entry which is preliminary data.</text>
</comment>
<evidence type="ECO:0000256" key="8">
    <source>
        <dbReference type="ARBA" id="ARBA00022781"/>
    </source>
</evidence>
<feature type="transmembrane region" description="Helical" evidence="16">
    <location>
        <begin position="36"/>
        <end position="54"/>
    </location>
</feature>
<gene>
    <name evidence="20" type="primary">atpF2</name>
    <name evidence="16" type="synonym">atpF</name>
    <name evidence="20" type="ORF">GCM10007857_38400</name>
</gene>
<evidence type="ECO:0000256" key="10">
    <source>
        <dbReference type="ARBA" id="ARBA00023065"/>
    </source>
</evidence>
<keyword evidence="12 16" id="KW-0066">ATP synthesis</keyword>
<evidence type="ECO:0000256" key="11">
    <source>
        <dbReference type="ARBA" id="ARBA00023136"/>
    </source>
</evidence>
<comment type="function">
    <text evidence="13 16">F(1)F(0) ATP synthase produces ATP from ADP in the presence of a proton or sodium gradient. F-type ATPases consist of two structural domains, F(1) containing the extramembraneous catalytic core and F(0) containing the membrane proton channel, linked together by a central stalk and a peripheral stalk. During catalysis, ATP synthesis in the catalytic domain of F(1) is coupled via a rotary mechanism of the central stalk subunits to proton translocation.</text>
</comment>
<evidence type="ECO:0000256" key="19">
    <source>
        <dbReference type="SAM" id="MobiDB-lite"/>
    </source>
</evidence>
<comment type="subcellular location">
    <subcellularLocation>
        <location evidence="1">Cell inner membrane</location>
        <topology evidence="1">Single-pass membrane protein</topology>
    </subcellularLocation>
    <subcellularLocation>
        <location evidence="16">Cell membrane</location>
        <topology evidence="16">Single-pass membrane protein</topology>
    </subcellularLocation>
</comment>
<keyword evidence="18" id="KW-0175">Coiled coil</keyword>
<accession>A0ABQ6AY78</accession>
<dbReference type="Proteomes" id="UP001156905">
    <property type="component" value="Unassembled WGS sequence"/>
</dbReference>
<evidence type="ECO:0000256" key="2">
    <source>
        <dbReference type="ARBA" id="ARBA00005513"/>
    </source>
</evidence>
<evidence type="ECO:0000256" key="9">
    <source>
        <dbReference type="ARBA" id="ARBA00022989"/>
    </source>
</evidence>
<reference evidence="21" key="1">
    <citation type="journal article" date="2019" name="Int. J. Syst. Evol. Microbiol.">
        <title>The Global Catalogue of Microorganisms (GCM) 10K type strain sequencing project: providing services to taxonomists for standard genome sequencing and annotation.</title>
        <authorList>
            <consortium name="The Broad Institute Genomics Platform"/>
            <consortium name="The Broad Institute Genome Sequencing Center for Infectious Disease"/>
            <person name="Wu L."/>
            <person name="Ma J."/>
        </authorList>
    </citation>
    <scope>NUCLEOTIDE SEQUENCE [LARGE SCALE GENOMIC DNA]</scope>
    <source>
        <strain evidence="21">NBRC 102520</strain>
    </source>
</reference>
<comment type="subunit">
    <text evidence="15 16">F-type ATPases have 2 components, F(1) - the catalytic core - and F(0) - the membrane proton channel. F(1) has five subunits: alpha(3), beta(3), gamma(1), delta(1), epsilon(1). F(0) has three main subunits: a(1), b(2) and c(10-14). The alpha and beta chains form an alternating ring which encloses part of the gamma chain. F(1) is attached to F(0) by a central stalk formed by the gamma and epsilon chains, while a peripheral stalk is formed by the delta and b chains.</text>
</comment>
<evidence type="ECO:0000256" key="13">
    <source>
        <dbReference type="ARBA" id="ARBA00025198"/>
    </source>
</evidence>
<evidence type="ECO:0000256" key="7">
    <source>
        <dbReference type="ARBA" id="ARBA00022692"/>
    </source>
</evidence>
<sequence>MAESHGGAKGQPANAHTEADGGHHGGGFPPFESSTFASQLVSLAIFFVILYVIVSKLALPRVGGAIEARQNKIEGDLAEAQKLKDQSDAALKAYEGELASARSRAQAIGNESRETANAQAEAERKALEEQLAKKLAEAEKTIASTRAAAMSNVRGIAADAAGAIVQQLTGVVPDATSVNAAVDASLKG</sequence>
<feature type="coiled-coil region" evidence="18">
    <location>
        <begin position="66"/>
        <end position="148"/>
    </location>
</feature>
<dbReference type="EMBL" id="BSOW01000013">
    <property type="protein sequence ID" value="GLR87129.1"/>
    <property type="molecule type" value="Genomic_DNA"/>
</dbReference>
<evidence type="ECO:0000256" key="18">
    <source>
        <dbReference type="SAM" id="Coils"/>
    </source>
</evidence>
<dbReference type="Pfam" id="PF00430">
    <property type="entry name" value="ATP-synt_B"/>
    <property type="match status" value="1"/>
</dbReference>
<evidence type="ECO:0000256" key="17">
    <source>
        <dbReference type="RuleBase" id="RU003848"/>
    </source>
</evidence>
<evidence type="ECO:0000313" key="20">
    <source>
        <dbReference type="EMBL" id="GLR87129.1"/>
    </source>
</evidence>
<keyword evidence="5" id="KW-0997">Cell inner membrane</keyword>
<keyword evidence="21" id="KW-1185">Reference proteome</keyword>
<protein>
    <recommendedName>
        <fullName evidence="16">ATP synthase subunit b</fullName>
    </recommendedName>
    <alternativeName>
        <fullName evidence="16">ATP synthase F(0) sector subunit b</fullName>
    </alternativeName>
    <alternativeName>
        <fullName evidence="16">ATPase subunit I</fullName>
    </alternativeName>
    <alternativeName>
        <fullName evidence="16">F-type ATPase subunit b</fullName>
        <shortName evidence="16">F-ATPase subunit b</shortName>
    </alternativeName>
</protein>
<name>A0ABQ6AY78_9BRAD</name>
<evidence type="ECO:0000256" key="16">
    <source>
        <dbReference type="HAMAP-Rule" id="MF_01398"/>
    </source>
</evidence>
<proteinExistence type="inferred from homology"/>
<keyword evidence="10 16" id="KW-0406">Ion transport</keyword>
<feature type="region of interest" description="Disordered" evidence="19">
    <location>
        <begin position="1"/>
        <end position="27"/>
    </location>
</feature>
<evidence type="ECO:0000313" key="21">
    <source>
        <dbReference type="Proteomes" id="UP001156905"/>
    </source>
</evidence>
<comment type="similarity">
    <text evidence="2 16 17">Belongs to the ATPase B chain family.</text>
</comment>
<evidence type="ECO:0000256" key="1">
    <source>
        <dbReference type="ARBA" id="ARBA00004377"/>
    </source>
</evidence>
<dbReference type="PANTHER" id="PTHR33445">
    <property type="entry name" value="ATP SYNTHASE SUBUNIT B', CHLOROPLASTIC"/>
    <property type="match status" value="1"/>
</dbReference>
<keyword evidence="9 16" id="KW-1133">Transmembrane helix</keyword>
<evidence type="ECO:0000256" key="14">
    <source>
        <dbReference type="ARBA" id="ARBA00025614"/>
    </source>
</evidence>
<keyword evidence="6 16" id="KW-0138">CF(0)</keyword>
<dbReference type="RefSeq" id="WP_284267766.1">
    <property type="nucleotide sequence ID" value="NZ_BSOW01000013.1"/>
</dbReference>
<organism evidence="20 21">
    <name type="scientific">Bradyrhizobium iriomotense</name>
    <dbReference type="NCBI Taxonomy" id="441950"/>
    <lineage>
        <taxon>Bacteria</taxon>
        <taxon>Pseudomonadati</taxon>
        <taxon>Pseudomonadota</taxon>
        <taxon>Alphaproteobacteria</taxon>
        <taxon>Hyphomicrobiales</taxon>
        <taxon>Nitrobacteraceae</taxon>
        <taxon>Bradyrhizobium</taxon>
    </lineage>
</organism>
<evidence type="ECO:0000256" key="5">
    <source>
        <dbReference type="ARBA" id="ARBA00022519"/>
    </source>
</evidence>
<dbReference type="CDD" id="cd06503">
    <property type="entry name" value="ATP-synt_Fo_b"/>
    <property type="match status" value="1"/>
</dbReference>
<evidence type="ECO:0000256" key="4">
    <source>
        <dbReference type="ARBA" id="ARBA00022475"/>
    </source>
</evidence>
<evidence type="ECO:0000256" key="15">
    <source>
        <dbReference type="ARBA" id="ARBA00025830"/>
    </source>
</evidence>
<keyword evidence="7 16" id="KW-0812">Transmembrane</keyword>
<dbReference type="HAMAP" id="MF_01398">
    <property type="entry name" value="ATP_synth_b_bprime"/>
    <property type="match status" value="1"/>
</dbReference>
<keyword evidence="8 16" id="KW-0375">Hydrogen ion transport</keyword>
<evidence type="ECO:0000256" key="6">
    <source>
        <dbReference type="ARBA" id="ARBA00022547"/>
    </source>
</evidence>
<dbReference type="NCBIfam" id="NF006612">
    <property type="entry name" value="PRK09174.1"/>
    <property type="match status" value="1"/>
</dbReference>
<comment type="function">
    <text evidence="14">Component of the F(0) channel, it forms part of the peripheral stalk, linking F(1) to F(0). The b'-subunit is a diverged and duplicated form of b found in plants and photosynthetic bacteria.</text>
</comment>
<keyword evidence="3 16" id="KW-0813">Transport</keyword>
<keyword evidence="11 16" id="KW-0472">Membrane</keyword>
<dbReference type="InterPro" id="IPR050059">
    <property type="entry name" value="ATP_synthase_B_chain"/>
</dbReference>
<evidence type="ECO:0000256" key="12">
    <source>
        <dbReference type="ARBA" id="ARBA00023310"/>
    </source>
</evidence>
<keyword evidence="4 16" id="KW-1003">Cell membrane</keyword>
<dbReference type="PANTHER" id="PTHR33445:SF1">
    <property type="entry name" value="ATP SYNTHASE SUBUNIT B"/>
    <property type="match status" value="1"/>
</dbReference>